<gene>
    <name evidence="1" type="ORF">FGO68_gene2011</name>
</gene>
<organism evidence="1 2">
    <name type="scientific">Halteria grandinella</name>
    <dbReference type="NCBI Taxonomy" id="5974"/>
    <lineage>
        <taxon>Eukaryota</taxon>
        <taxon>Sar</taxon>
        <taxon>Alveolata</taxon>
        <taxon>Ciliophora</taxon>
        <taxon>Intramacronucleata</taxon>
        <taxon>Spirotrichea</taxon>
        <taxon>Stichotrichia</taxon>
        <taxon>Sporadotrichida</taxon>
        <taxon>Halteriidae</taxon>
        <taxon>Halteria</taxon>
    </lineage>
</organism>
<accession>A0A8J8SVB3</accession>
<keyword evidence="2" id="KW-1185">Reference proteome</keyword>
<protein>
    <submittedName>
        <fullName evidence="1">Uncharacterized protein</fullName>
    </submittedName>
</protein>
<dbReference type="AlphaFoldDB" id="A0A8J8SVB3"/>
<dbReference type="EMBL" id="RRYP01023587">
    <property type="protein sequence ID" value="TNV72212.1"/>
    <property type="molecule type" value="Genomic_DNA"/>
</dbReference>
<evidence type="ECO:0000313" key="1">
    <source>
        <dbReference type="EMBL" id="TNV72212.1"/>
    </source>
</evidence>
<reference evidence="1" key="1">
    <citation type="submission" date="2019-06" db="EMBL/GenBank/DDBJ databases">
        <authorList>
            <person name="Zheng W."/>
        </authorList>
    </citation>
    <scope>NUCLEOTIDE SEQUENCE</scope>
    <source>
        <strain evidence="1">QDHG01</strain>
    </source>
</reference>
<name>A0A8J8SVB3_HALGN</name>
<sequence length="87" mass="10222">MIIIFCYMMRASRNLPSILRRTLLLKVHLQGRELLETQPRRPQSMLDPPSLPVLPSSLLMQMEKRGYLLLSSKKSDFNKQFDNTLYI</sequence>
<dbReference type="Proteomes" id="UP000785679">
    <property type="component" value="Unassembled WGS sequence"/>
</dbReference>
<evidence type="ECO:0000313" key="2">
    <source>
        <dbReference type="Proteomes" id="UP000785679"/>
    </source>
</evidence>
<proteinExistence type="predicted"/>
<comment type="caution">
    <text evidence="1">The sequence shown here is derived from an EMBL/GenBank/DDBJ whole genome shotgun (WGS) entry which is preliminary data.</text>
</comment>